<dbReference type="Proteomes" id="UP001521222">
    <property type="component" value="Unassembled WGS sequence"/>
</dbReference>
<feature type="transmembrane region" description="Helical" evidence="2">
    <location>
        <begin position="6"/>
        <end position="27"/>
    </location>
</feature>
<comment type="caution">
    <text evidence="3">The sequence shown here is derived from an EMBL/GenBank/DDBJ whole genome shotgun (WGS) entry which is preliminary data.</text>
</comment>
<dbReference type="EMBL" id="JAKIXB020000008">
    <property type="protein sequence ID" value="KAL1605834.1"/>
    <property type="molecule type" value="Genomic_DNA"/>
</dbReference>
<evidence type="ECO:0000256" key="1">
    <source>
        <dbReference type="SAM" id="MobiDB-lite"/>
    </source>
</evidence>
<organism evidence="3 4">
    <name type="scientific">Nothophoma quercina</name>
    <dbReference type="NCBI Taxonomy" id="749835"/>
    <lineage>
        <taxon>Eukaryota</taxon>
        <taxon>Fungi</taxon>
        <taxon>Dikarya</taxon>
        <taxon>Ascomycota</taxon>
        <taxon>Pezizomycotina</taxon>
        <taxon>Dothideomycetes</taxon>
        <taxon>Pleosporomycetidae</taxon>
        <taxon>Pleosporales</taxon>
        <taxon>Pleosporineae</taxon>
        <taxon>Didymellaceae</taxon>
        <taxon>Nothophoma</taxon>
    </lineage>
</organism>
<keyword evidence="4" id="KW-1185">Reference proteome</keyword>
<evidence type="ECO:0000313" key="3">
    <source>
        <dbReference type="EMBL" id="KAL1605834.1"/>
    </source>
</evidence>
<name>A0ABR3RP01_9PLEO</name>
<feature type="compositionally biased region" description="Polar residues" evidence="1">
    <location>
        <begin position="92"/>
        <end position="107"/>
    </location>
</feature>
<protein>
    <submittedName>
        <fullName evidence="3">Uncharacterized protein</fullName>
    </submittedName>
</protein>
<accession>A0ABR3RP01</accession>
<proteinExistence type="predicted"/>
<keyword evidence="2" id="KW-0472">Membrane</keyword>
<feature type="region of interest" description="Disordered" evidence="1">
    <location>
        <begin position="34"/>
        <end position="138"/>
    </location>
</feature>
<reference evidence="3 4" key="1">
    <citation type="submission" date="2024-02" db="EMBL/GenBank/DDBJ databases">
        <title>De novo assembly and annotation of 12 fungi associated with fruit tree decline syndrome in Ontario, Canada.</title>
        <authorList>
            <person name="Sulman M."/>
            <person name="Ellouze W."/>
            <person name="Ilyukhin E."/>
        </authorList>
    </citation>
    <scope>NUCLEOTIDE SEQUENCE [LARGE SCALE GENOMIC DNA]</scope>
    <source>
        <strain evidence="3 4">M97-236</strain>
    </source>
</reference>
<evidence type="ECO:0000313" key="4">
    <source>
        <dbReference type="Proteomes" id="UP001521222"/>
    </source>
</evidence>
<feature type="compositionally biased region" description="Low complexity" evidence="1">
    <location>
        <begin position="34"/>
        <end position="46"/>
    </location>
</feature>
<keyword evidence="2" id="KW-0812">Transmembrane</keyword>
<gene>
    <name evidence="3" type="ORF">SLS59_002953</name>
</gene>
<feature type="compositionally biased region" description="Basic residues" evidence="1">
    <location>
        <begin position="129"/>
        <end position="138"/>
    </location>
</feature>
<evidence type="ECO:0000256" key="2">
    <source>
        <dbReference type="SAM" id="Phobius"/>
    </source>
</evidence>
<keyword evidence="2" id="KW-1133">Transmembrane helix</keyword>
<sequence length="138" mass="14627">MSLPWTAILALLTFTVVAIMTFFGCPYPRIWFGGSRRSPPGSPHGSTYFGTIRYSNTKPGSPPADIGAAAPPSTPSQVSPRTVPNDAEGLQDASSSTHSRPTNSTRDSPAASVRTIVPARSSLEQSAHSARHTKPHSR</sequence>